<dbReference type="PANTHER" id="PTHR30250">
    <property type="entry name" value="PST FAMILY PREDICTED COLANIC ACID TRANSPORTER"/>
    <property type="match status" value="1"/>
</dbReference>
<dbReference type="EMBL" id="CP134494">
    <property type="protein sequence ID" value="WNF22641.1"/>
    <property type="molecule type" value="Genomic_DNA"/>
</dbReference>
<dbReference type="Pfam" id="PF01943">
    <property type="entry name" value="Polysacc_synt"/>
    <property type="match status" value="1"/>
</dbReference>
<gene>
    <name evidence="7" type="ORF">RH061_21205</name>
</gene>
<dbReference type="RefSeq" id="WP_311072743.1">
    <property type="nucleotide sequence ID" value="NZ_CP134494.1"/>
</dbReference>
<keyword evidence="3 6" id="KW-0812">Transmembrane</keyword>
<keyword evidence="2" id="KW-1003">Cell membrane</keyword>
<feature type="transmembrane region" description="Helical" evidence="6">
    <location>
        <begin position="12"/>
        <end position="34"/>
    </location>
</feature>
<keyword evidence="4 6" id="KW-1133">Transmembrane helix</keyword>
<evidence type="ECO:0000256" key="6">
    <source>
        <dbReference type="SAM" id="Phobius"/>
    </source>
</evidence>
<sequence length="423" mass="48397">MSLLKKLSGSVLLKASFIYTGTRVINSAIPFLMMPILTRYLTPVDYGIVTMFQVLVGIIGPFTGLSINGAINRQYYERDKINFPKYVANSFYLLLLSTFIVGLFFVLFAPQISSLSAFPKEWLWAVLLVSFCHFIIAVVLLQWQVQVKPLYFGIFQITNTILNVSLSLWFVVLMGFDWQGRIQGQVITAVIFALIAFYVLWKNGWLAKGLSKRYMMHGVKFGVPLIPHSLGSFLITMTDRFFITNMVGIAETGLYAVGYQFGNIIGIIQDSFNKAWVPWLYERLKKDDDNEKIRIVKITYIYFVGILLLALVFSLIAPWFLSFFVGDKFTESGKYVFWIAIGYAFNGMYKMVTNYIFYAEKTSYLAWVTFLTAMLNVVFTYLFIKMNGPIGAAQGTALAFFISFVLTWLLSQRVYKMPWGLKK</sequence>
<reference evidence="7 8" key="1">
    <citation type="submission" date="2023-09" db="EMBL/GenBank/DDBJ databases">
        <title>Microbial mechanism of fulvic acid promoting antimony reduction mineralization in rice fields.</title>
        <authorList>
            <person name="Chen G."/>
            <person name="Lan J."/>
        </authorList>
    </citation>
    <scope>NUCLEOTIDE SEQUENCE [LARGE SCALE GENOMIC DNA]</scope>
    <source>
        <strain evidence="7 8">PS1</strain>
    </source>
</reference>
<accession>A0ABY9VIK1</accession>
<keyword evidence="8" id="KW-1185">Reference proteome</keyword>
<evidence type="ECO:0000256" key="2">
    <source>
        <dbReference type="ARBA" id="ARBA00022475"/>
    </source>
</evidence>
<keyword evidence="5 6" id="KW-0472">Membrane</keyword>
<feature type="transmembrane region" description="Helical" evidence="6">
    <location>
        <begin position="390"/>
        <end position="410"/>
    </location>
</feature>
<evidence type="ECO:0000313" key="7">
    <source>
        <dbReference type="EMBL" id="WNF22641.1"/>
    </source>
</evidence>
<feature type="transmembrane region" description="Helical" evidence="6">
    <location>
        <begin position="364"/>
        <end position="384"/>
    </location>
</feature>
<evidence type="ECO:0000256" key="3">
    <source>
        <dbReference type="ARBA" id="ARBA00022692"/>
    </source>
</evidence>
<organism evidence="7 8">
    <name type="scientific">Mesobacillus jeotgali</name>
    <dbReference type="NCBI Taxonomy" id="129985"/>
    <lineage>
        <taxon>Bacteria</taxon>
        <taxon>Bacillati</taxon>
        <taxon>Bacillota</taxon>
        <taxon>Bacilli</taxon>
        <taxon>Bacillales</taxon>
        <taxon>Bacillaceae</taxon>
        <taxon>Mesobacillus</taxon>
    </lineage>
</organism>
<feature type="transmembrane region" description="Helical" evidence="6">
    <location>
        <begin position="182"/>
        <end position="201"/>
    </location>
</feature>
<comment type="subcellular location">
    <subcellularLocation>
        <location evidence="1">Cell membrane</location>
        <topology evidence="1">Multi-pass membrane protein</topology>
    </subcellularLocation>
</comment>
<dbReference type="Proteomes" id="UP001303324">
    <property type="component" value="Chromosome"/>
</dbReference>
<dbReference type="CDD" id="cd13128">
    <property type="entry name" value="MATE_Wzx_like"/>
    <property type="match status" value="1"/>
</dbReference>
<evidence type="ECO:0000313" key="8">
    <source>
        <dbReference type="Proteomes" id="UP001303324"/>
    </source>
</evidence>
<feature type="transmembrane region" description="Helical" evidence="6">
    <location>
        <begin position="91"/>
        <end position="110"/>
    </location>
</feature>
<feature type="transmembrane region" description="Helical" evidence="6">
    <location>
        <begin position="122"/>
        <end position="143"/>
    </location>
</feature>
<dbReference type="InterPro" id="IPR050833">
    <property type="entry name" value="Poly_Biosynth_Transport"/>
</dbReference>
<dbReference type="InterPro" id="IPR002797">
    <property type="entry name" value="Polysacc_synth"/>
</dbReference>
<name>A0ABY9VIK1_9BACI</name>
<feature type="transmembrane region" description="Helical" evidence="6">
    <location>
        <begin position="150"/>
        <end position="176"/>
    </location>
</feature>
<evidence type="ECO:0000256" key="1">
    <source>
        <dbReference type="ARBA" id="ARBA00004651"/>
    </source>
</evidence>
<feature type="transmembrane region" description="Helical" evidence="6">
    <location>
        <begin position="335"/>
        <end position="352"/>
    </location>
</feature>
<feature type="transmembrane region" description="Helical" evidence="6">
    <location>
        <begin position="300"/>
        <end position="323"/>
    </location>
</feature>
<feature type="transmembrane region" description="Helical" evidence="6">
    <location>
        <begin position="46"/>
        <end position="71"/>
    </location>
</feature>
<dbReference type="PANTHER" id="PTHR30250:SF11">
    <property type="entry name" value="O-ANTIGEN TRANSPORTER-RELATED"/>
    <property type="match status" value="1"/>
</dbReference>
<evidence type="ECO:0000256" key="5">
    <source>
        <dbReference type="ARBA" id="ARBA00023136"/>
    </source>
</evidence>
<evidence type="ECO:0000256" key="4">
    <source>
        <dbReference type="ARBA" id="ARBA00022989"/>
    </source>
</evidence>
<proteinExistence type="predicted"/>
<protein>
    <submittedName>
        <fullName evidence="7">Flippase</fullName>
    </submittedName>
</protein>